<feature type="region of interest" description="Disordered" evidence="6">
    <location>
        <begin position="29"/>
        <end position="56"/>
    </location>
</feature>
<feature type="region of interest" description="Disordered" evidence="6">
    <location>
        <begin position="125"/>
        <end position="154"/>
    </location>
</feature>
<feature type="compositionally biased region" description="Polar residues" evidence="6">
    <location>
        <begin position="470"/>
        <end position="479"/>
    </location>
</feature>
<feature type="compositionally biased region" description="Polar residues" evidence="6">
    <location>
        <begin position="192"/>
        <end position="226"/>
    </location>
</feature>
<feature type="compositionally biased region" description="Basic and acidic residues" evidence="6">
    <location>
        <begin position="409"/>
        <end position="445"/>
    </location>
</feature>
<feature type="domain" description="C3H1-type" evidence="7">
    <location>
        <begin position="519"/>
        <end position="547"/>
    </location>
</feature>
<evidence type="ECO:0000259" key="7">
    <source>
        <dbReference type="PROSITE" id="PS50103"/>
    </source>
</evidence>
<sequence>MLPAAAVRVLLPLSASVIYVIYRYLRSGRQESSPNTSNNDVVPPQNSGNSDVVPYPELSDRDRTILEEILKDNHVLLDKIRALEPAFLDGLRKIKPAVPREMVFDPAELDPVIVDAIRKLSLKGGKEEGEENENGNLNETKSEERDEERSRSLHYPVGPGARDCLCYLETGTCKFGPNCKFNHPRIITKNNQNYFRSGGQRQNRYAPQNPGDNDSFSPNSDVSPNPGNDGALPQNPGKDDILPPNHGDTDCDLATLREILRHSGLFGDIQKIHPAVLREMQANPAEWDPAIIDAICKLSLEEKDESEEEVEVSCGGPETEIRNENRYKTQSEERDGGGGENKNENGGEVQKKVDEERSRRHHYPVRPPGAGDSSHNLKTGTHQFGSNCKFNLTRRSKNNQVSKNKMKKREGLAEKPGKTECKVSKNKMKEREGLAEKPGKTECKNSFRSGGRHPNLYTTPNPGKDDFLPPNSNIPSNLGNDDVFPQNPGDPDRENGNGNETQSEERDKERSRIHHYPVRFEAGDCWSYLKTGTCNFGPSCKFNHPHRRKNDQNYFRSGGCKPGKAFSFNPRRGEPSVAPVQKLNFMDLPIRPGAKECPYYMKNGSCKSGTNCTFNHPDPTAIGESGPPSGYIDGGPASVQGASSATAWDSLCMPMIPPSQGIPCQNTEWNASQDPEYLPERSIPAPPPYVMNKAVTETNIYEQNPQQKQVEEFPERPGQPICIYFLRKGDCKHRSNCKYHHPKNQTAVSPSCALSDKGLPLRPGENICTQYSSYGICNSGPACKFDHPSLSTFLL</sequence>
<dbReference type="InterPro" id="IPR050974">
    <property type="entry name" value="Plant_ZF_CCCH"/>
</dbReference>
<feature type="domain" description="C3H1-type" evidence="7">
    <location>
        <begin position="762"/>
        <end position="790"/>
    </location>
</feature>
<organism evidence="8 9">
    <name type="scientific">Prunus dulcis</name>
    <name type="common">Almond</name>
    <name type="synonym">Amygdalus dulcis</name>
    <dbReference type="NCBI Taxonomy" id="3755"/>
    <lineage>
        <taxon>Eukaryota</taxon>
        <taxon>Viridiplantae</taxon>
        <taxon>Streptophyta</taxon>
        <taxon>Embryophyta</taxon>
        <taxon>Tracheophyta</taxon>
        <taxon>Spermatophyta</taxon>
        <taxon>Magnoliopsida</taxon>
        <taxon>eudicotyledons</taxon>
        <taxon>Gunneridae</taxon>
        <taxon>Pentapetalae</taxon>
        <taxon>rosids</taxon>
        <taxon>fabids</taxon>
        <taxon>Rosales</taxon>
        <taxon>Rosaceae</taxon>
        <taxon>Amygdaloideae</taxon>
        <taxon>Amygdaleae</taxon>
        <taxon>Prunus</taxon>
    </lineage>
</organism>
<dbReference type="Pfam" id="PF00642">
    <property type="entry name" value="zf-CCCH"/>
    <property type="match status" value="4"/>
</dbReference>
<dbReference type="InterPro" id="IPR000571">
    <property type="entry name" value="Znf_CCCH"/>
</dbReference>
<feature type="region of interest" description="Disordered" evidence="6">
    <location>
        <begin position="303"/>
        <end position="514"/>
    </location>
</feature>
<proteinExistence type="predicted"/>
<keyword evidence="4" id="KW-0238">DNA-binding</keyword>
<evidence type="ECO:0000313" key="8">
    <source>
        <dbReference type="EMBL" id="KAI5329627.1"/>
    </source>
</evidence>
<feature type="zinc finger region" description="C3H1-type" evidence="5">
    <location>
        <begin position="716"/>
        <end position="744"/>
    </location>
</feature>
<keyword evidence="1 5" id="KW-0479">Metal-binding</keyword>
<feature type="compositionally biased region" description="Basic and acidic residues" evidence="6">
    <location>
        <begin position="319"/>
        <end position="358"/>
    </location>
</feature>
<evidence type="ECO:0000256" key="4">
    <source>
        <dbReference type="ARBA" id="ARBA00023125"/>
    </source>
</evidence>
<keyword evidence="3 5" id="KW-0862">Zinc</keyword>
<dbReference type="GO" id="GO:0003677">
    <property type="term" value="F:DNA binding"/>
    <property type="evidence" value="ECO:0007669"/>
    <property type="project" value="UniProtKB-KW"/>
</dbReference>
<accession>A0AAD4VTM4</accession>
<feature type="region of interest" description="Disordered" evidence="6">
    <location>
        <begin position="192"/>
        <end position="246"/>
    </location>
</feature>
<dbReference type="SUPFAM" id="SSF90229">
    <property type="entry name" value="CCCH zinc finger"/>
    <property type="match status" value="5"/>
</dbReference>
<evidence type="ECO:0000256" key="6">
    <source>
        <dbReference type="SAM" id="MobiDB-lite"/>
    </source>
</evidence>
<keyword evidence="9" id="KW-1185">Reference proteome</keyword>
<feature type="compositionally biased region" description="Polar residues" evidence="6">
    <location>
        <begin position="30"/>
        <end position="50"/>
    </location>
</feature>
<feature type="zinc finger region" description="C3H1-type" evidence="5">
    <location>
        <begin position="519"/>
        <end position="547"/>
    </location>
</feature>
<dbReference type="PROSITE" id="PS50103">
    <property type="entry name" value="ZF_C3H1"/>
    <property type="match status" value="5"/>
</dbReference>
<dbReference type="EMBL" id="JAJFAZ020000005">
    <property type="protein sequence ID" value="KAI5329627.1"/>
    <property type="molecule type" value="Genomic_DNA"/>
</dbReference>
<protein>
    <recommendedName>
        <fullName evidence="7">C3H1-type domain-containing protein</fullName>
    </recommendedName>
</protein>
<dbReference type="Gene3D" id="4.10.1000.10">
    <property type="entry name" value="Zinc finger, CCCH-type"/>
    <property type="match status" value="2"/>
</dbReference>
<dbReference type="Proteomes" id="UP001054821">
    <property type="component" value="Chromosome 5"/>
</dbReference>
<evidence type="ECO:0000256" key="3">
    <source>
        <dbReference type="ARBA" id="ARBA00022833"/>
    </source>
</evidence>
<feature type="zinc finger region" description="C3H1-type" evidence="5">
    <location>
        <begin position="762"/>
        <end position="790"/>
    </location>
</feature>
<dbReference type="GO" id="GO:0008270">
    <property type="term" value="F:zinc ion binding"/>
    <property type="evidence" value="ECO:0007669"/>
    <property type="project" value="UniProtKB-KW"/>
</dbReference>
<evidence type="ECO:0000256" key="2">
    <source>
        <dbReference type="ARBA" id="ARBA00022771"/>
    </source>
</evidence>
<feature type="domain" description="C3H1-type" evidence="7">
    <location>
        <begin position="591"/>
        <end position="619"/>
    </location>
</feature>
<dbReference type="Gene3D" id="2.30.30.1190">
    <property type="match status" value="1"/>
</dbReference>
<evidence type="ECO:0000256" key="1">
    <source>
        <dbReference type="ARBA" id="ARBA00022723"/>
    </source>
</evidence>
<reference evidence="8 9" key="1">
    <citation type="journal article" date="2022" name="G3 (Bethesda)">
        <title>Whole-genome sequence and methylome profiling of the almond [Prunus dulcis (Mill.) D.A. Webb] cultivar 'Nonpareil'.</title>
        <authorList>
            <person name="D'Amico-Willman K.M."/>
            <person name="Ouma W.Z."/>
            <person name="Meulia T."/>
            <person name="Sideli G.M."/>
            <person name="Gradziel T.M."/>
            <person name="Fresnedo-Ramirez J."/>
        </authorList>
    </citation>
    <scope>NUCLEOTIDE SEQUENCE [LARGE SCALE GENOMIC DNA]</scope>
    <source>
        <strain evidence="8">Clone GOH B32 T37-40</strain>
    </source>
</reference>
<dbReference type="AlphaFoldDB" id="A0AAD4VTM4"/>
<dbReference type="GO" id="GO:0003729">
    <property type="term" value="F:mRNA binding"/>
    <property type="evidence" value="ECO:0007669"/>
    <property type="project" value="TreeGrafter"/>
</dbReference>
<dbReference type="SMART" id="SM00356">
    <property type="entry name" value="ZnF_C3H1"/>
    <property type="match status" value="5"/>
</dbReference>
<dbReference type="InterPro" id="IPR036855">
    <property type="entry name" value="Znf_CCCH_sf"/>
</dbReference>
<dbReference type="PANTHER" id="PTHR12506">
    <property type="entry name" value="PROTEIN PHOSPHATASE RELATED"/>
    <property type="match status" value="1"/>
</dbReference>
<feature type="domain" description="C3H1-type" evidence="7">
    <location>
        <begin position="716"/>
        <end position="744"/>
    </location>
</feature>
<gene>
    <name evidence="8" type="ORF">L3X38_029024</name>
</gene>
<feature type="domain" description="C3H1-type" evidence="7">
    <location>
        <begin position="158"/>
        <end position="186"/>
    </location>
</feature>
<feature type="zinc finger region" description="C3H1-type" evidence="5">
    <location>
        <begin position="591"/>
        <end position="619"/>
    </location>
</feature>
<feature type="compositionally biased region" description="Basic and acidic residues" evidence="6">
    <location>
        <begin position="140"/>
        <end position="151"/>
    </location>
</feature>
<comment type="caution">
    <text evidence="8">The sequence shown here is derived from an EMBL/GenBank/DDBJ whole genome shotgun (WGS) entry which is preliminary data.</text>
</comment>
<feature type="compositionally biased region" description="Polar residues" evidence="6">
    <location>
        <begin position="373"/>
        <end position="390"/>
    </location>
</feature>
<keyword evidence="2 5" id="KW-0863">Zinc-finger</keyword>
<evidence type="ECO:0000256" key="5">
    <source>
        <dbReference type="PROSITE-ProRule" id="PRU00723"/>
    </source>
</evidence>
<name>A0AAD4VTM4_PRUDU</name>
<feature type="zinc finger region" description="C3H1-type" evidence="5">
    <location>
        <begin position="158"/>
        <end position="186"/>
    </location>
</feature>
<dbReference type="PANTHER" id="PTHR12506:SF20">
    <property type="entry name" value="ZINC FINGER CCCH DOMAIN-CONTAINING PROTEIN 67"/>
    <property type="match status" value="1"/>
</dbReference>
<evidence type="ECO:0000313" key="9">
    <source>
        <dbReference type="Proteomes" id="UP001054821"/>
    </source>
</evidence>